<keyword evidence="5 8" id="KW-0285">Flavoprotein</keyword>
<keyword evidence="11" id="KW-1185">Reference proteome</keyword>
<proteinExistence type="inferred from homology"/>
<dbReference type="SUPFAM" id="SSF52218">
    <property type="entry name" value="Flavoproteins"/>
    <property type="match status" value="1"/>
</dbReference>
<dbReference type="STRING" id="1150625.Q75_03655"/>
<keyword evidence="7 8" id="KW-0249">Electron transport</keyword>
<evidence type="ECO:0000256" key="1">
    <source>
        <dbReference type="ARBA" id="ARBA00001917"/>
    </source>
</evidence>
<dbReference type="Pfam" id="PF00258">
    <property type="entry name" value="Flavodoxin_1"/>
    <property type="match status" value="1"/>
</dbReference>
<dbReference type="NCBIfam" id="NF005216">
    <property type="entry name" value="PRK06703.1"/>
    <property type="match status" value="1"/>
</dbReference>
<evidence type="ECO:0000256" key="2">
    <source>
        <dbReference type="ARBA" id="ARBA00003297"/>
    </source>
</evidence>
<comment type="caution">
    <text evidence="10">The sequence shown here is derived from an EMBL/GenBank/DDBJ whole genome shotgun (WGS) entry which is preliminary data.</text>
</comment>
<dbReference type="GO" id="GO:0016651">
    <property type="term" value="F:oxidoreductase activity, acting on NAD(P)H"/>
    <property type="evidence" value="ECO:0007669"/>
    <property type="project" value="UniProtKB-ARBA"/>
</dbReference>
<protein>
    <recommendedName>
        <fullName evidence="8">Flavodoxin</fullName>
    </recommendedName>
</protein>
<dbReference type="Proteomes" id="UP000074108">
    <property type="component" value="Unassembled WGS sequence"/>
</dbReference>
<comment type="similarity">
    <text evidence="3 8">Belongs to the flavodoxin family.</text>
</comment>
<dbReference type="NCBIfam" id="NF005246">
    <property type="entry name" value="PRK06756.1"/>
    <property type="match status" value="1"/>
</dbReference>
<keyword evidence="6 8" id="KW-0288">FMN</keyword>
<evidence type="ECO:0000259" key="9">
    <source>
        <dbReference type="PROSITE" id="PS50902"/>
    </source>
</evidence>
<name>A0A147KAV1_9BACI</name>
<dbReference type="GO" id="GO:0010181">
    <property type="term" value="F:FMN binding"/>
    <property type="evidence" value="ECO:0007669"/>
    <property type="project" value="UniProtKB-UniRule"/>
</dbReference>
<comment type="cofactor">
    <cofactor evidence="1 8">
        <name>FMN</name>
        <dbReference type="ChEBI" id="CHEBI:58210"/>
    </cofactor>
</comment>
<evidence type="ECO:0000256" key="8">
    <source>
        <dbReference type="RuleBase" id="RU367037"/>
    </source>
</evidence>
<reference evidence="10 11" key="1">
    <citation type="journal article" date="2016" name="Front. Microbiol.">
        <title>Microevolution Analysis of Bacillus coahuilensis Unveils Differences in Phosphorus Acquisition Strategies and Their Regulation.</title>
        <authorList>
            <person name="Gomez-Lunar Z."/>
            <person name="Hernandez-Gonzalez I."/>
            <person name="Rodriguez-Torres M.D."/>
            <person name="Souza V."/>
            <person name="Olmedo-Alvarez G."/>
        </authorList>
    </citation>
    <scope>NUCLEOTIDE SEQUENCE [LARGE SCALE GENOMIC DNA]</scope>
    <source>
        <strain evidence="11">p1.1.43</strain>
    </source>
</reference>
<evidence type="ECO:0000256" key="7">
    <source>
        <dbReference type="ARBA" id="ARBA00022982"/>
    </source>
</evidence>
<dbReference type="PROSITE" id="PS00201">
    <property type="entry name" value="FLAVODOXIN"/>
    <property type="match status" value="1"/>
</dbReference>
<organism evidence="10 11">
    <name type="scientific">Bacillus coahuilensis p1.1.43</name>
    <dbReference type="NCBI Taxonomy" id="1150625"/>
    <lineage>
        <taxon>Bacteria</taxon>
        <taxon>Bacillati</taxon>
        <taxon>Bacillota</taxon>
        <taxon>Bacilli</taxon>
        <taxon>Bacillales</taxon>
        <taxon>Bacillaceae</taxon>
        <taxon>Bacillus</taxon>
    </lineage>
</organism>
<evidence type="ECO:0000256" key="6">
    <source>
        <dbReference type="ARBA" id="ARBA00022643"/>
    </source>
</evidence>
<feature type="domain" description="Flavodoxin-like" evidence="9">
    <location>
        <begin position="4"/>
        <end position="144"/>
    </location>
</feature>
<dbReference type="InterPro" id="IPR001094">
    <property type="entry name" value="Flavdoxin-like"/>
</dbReference>
<dbReference type="InterPro" id="IPR029039">
    <property type="entry name" value="Flavoprotein-like_sf"/>
</dbReference>
<evidence type="ECO:0000256" key="3">
    <source>
        <dbReference type="ARBA" id="ARBA00005267"/>
    </source>
</evidence>
<dbReference type="EMBL" id="LDYG01000019">
    <property type="protein sequence ID" value="KUP07866.1"/>
    <property type="molecule type" value="Genomic_DNA"/>
</dbReference>
<dbReference type="NCBIfam" id="TIGR01753">
    <property type="entry name" value="flav_short"/>
    <property type="match status" value="1"/>
</dbReference>
<dbReference type="GO" id="GO:0009055">
    <property type="term" value="F:electron transfer activity"/>
    <property type="evidence" value="ECO:0007669"/>
    <property type="project" value="UniProtKB-UniRule"/>
</dbReference>
<evidence type="ECO:0000256" key="5">
    <source>
        <dbReference type="ARBA" id="ARBA00022630"/>
    </source>
</evidence>
<dbReference type="PANTHER" id="PTHR42809:SF1">
    <property type="entry name" value="FLAVODOXIN 1"/>
    <property type="match status" value="1"/>
</dbReference>
<dbReference type="InterPro" id="IPR050619">
    <property type="entry name" value="Flavodoxin"/>
</dbReference>
<evidence type="ECO:0000256" key="4">
    <source>
        <dbReference type="ARBA" id="ARBA00022448"/>
    </source>
</evidence>
<keyword evidence="4 8" id="KW-0813">Transport</keyword>
<dbReference type="OrthoDB" id="9790745at2"/>
<dbReference type="PATRIC" id="fig|1150625.3.peg.766"/>
<dbReference type="Gene3D" id="3.40.50.360">
    <property type="match status" value="1"/>
</dbReference>
<sequence>MKSVAIVYASMSGNTEAIADIILEKLKSHPIQADLLEIVDLDSATELQEYDMVFLGLYTWGDGEYPDESLDLVEELEELNLSSKAFALFGSGDHSYPHFCGAVDMLEELIENRGGVLAAKSLKIELSPNESDEKRIEDFVNEAWNHIQKGAAVE</sequence>
<comment type="function">
    <text evidence="2 8">Low-potential electron donor to a number of redox enzymes.</text>
</comment>
<dbReference type="RefSeq" id="WP_059350416.1">
    <property type="nucleotide sequence ID" value="NZ_LDYG01000019.1"/>
</dbReference>
<evidence type="ECO:0000313" key="10">
    <source>
        <dbReference type="EMBL" id="KUP07866.1"/>
    </source>
</evidence>
<dbReference type="PROSITE" id="PS50902">
    <property type="entry name" value="FLAVODOXIN_LIKE"/>
    <property type="match status" value="1"/>
</dbReference>
<accession>A0A147KAV1</accession>
<dbReference type="AlphaFoldDB" id="A0A147KAV1"/>
<dbReference type="InterPro" id="IPR001226">
    <property type="entry name" value="Flavodoxin_CS"/>
</dbReference>
<dbReference type="InterPro" id="IPR010087">
    <property type="entry name" value="Flav_short"/>
</dbReference>
<dbReference type="PRINTS" id="PR00369">
    <property type="entry name" value="FLAVODOXIN"/>
</dbReference>
<evidence type="ECO:0000313" key="11">
    <source>
        <dbReference type="Proteomes" id="UP000074108"/>
    </source>
</evidence>
<dbReference type="InterPro" id="IPR008254">
    <property type="entry name" value="Flavodoxin/NO_synth"/>
</dbReference>
<dbReference type="PANTHER" id="PTHR42809">
    <property type="entry name" value="FLAVODOXIN 2"/>
    <property type="match status" value="1"/>
</dbReference>
<gene>
    <name evidence="10" type="ORF">Q75_03655</name>
</gene>